<evidence type="ECO:0000313" key="2">
    <source>
        <dbReference type="EMBL" id="GKV33360.1"/>
    </source>
</evidence>
<evidence type="ECO:0000313" key="3">
    <source>
        <dbReference type="Proteomes" id="UP001054252"/>
    </source>
</evidence>
<feature type="signal peptide" evidence="1">
    <location>
        <begin position="1"/>
        <end position="29"/>
    </location>
</feature>
<organism evidence="2 3">
    <name type="scientific">Rubroshorea leprosula</name>
    <dbReference type="NCBI Taxonomy" id="152421"/>
    <lineage>
        <taxon>Eukaryota</taxon>
        <taxon>Viridiplantae</taxon>
        <taxon>Streptophyta</taxon>
        <taxon>Embryophyta</taxon>
        <taxon>Tracheophyta</taxon>
        <taxon>Spermatophyta</taxon>
        <taxon>Magnoliopsida</taxon>
        <taxon>eudicotyledons</taxon>
        <taxon>Gunneridae</taxon>
        <taxon>Pentapetalae</taxon>
        <taxon>rosids</taxon>
        <taxon>malvids</taxon>
        <taxon>Malvales</taxon>
        <taxon>Dipterocarpaceae</taxon>
        <taxon>Rubroshorea</taxon>
    </lineage>
</organism>
<dbReference type="AlphaFoldDB" id="A0AAV5L8F3"/>
<protein>
    <submittedName>
        <fullName evidence="2">Uncharacterized protein</fullName>
    </submittedName>
</protein>
<evidence type="ECO:0000256" key="1">
    <source>
        <dbReference type="SAM" id="SignalP"/>
    </source>
</evidence>
<sequence length="86" mass="9958">MGAQSNTHVPFFLEFLSLIRMWICDLMQCQPKSNPRSEQEEEEEEEEGSLHLNAIRNCTWCSHVLLLRSPLRLCGCVIHRHSDCSS</sequence>
<dbReference type="EMBL" id="BPVZ01000100">
    <property type="protein sequence ID" value="GKV33360.1"/>
    <property type="molecule type" value="Genomic_DNA"/>
</dbReference>
<keyword evidence="1" id="KW-0732">Signal</keyword>
<dbReference type="Proteomes" id="UP001054252">
    <property type="component" value="Unassembled WGS sequence"/>
</dbReference>
<comment type="caution">
    <text evidence="2">The sequence shown here is derived from an EMBL/GenBank/DDBJ whole genome shotgun (WGS) entry which is preliminary data.</text>
</comment>
<name>A0AAV5L8F3_9ROSI</name>
<accession>A0AAV5L8F3</accession>
<reference evidence="2 3" key="1">
    <citation type="journal article" date="2021" name="Commun. Biol.">
        <title>The genome of Shorea leprosula (Dipterocarpaceae) highlights the ecological relevance of drought in aseasonal tropical rainforests.</title>
        <authorList>
            <person name="Ng K.K.S."/>
            <person name="Kobayashi M.J."/>
            <person name="Fawcett J.A."/>
            <person name="Hatakeyama M."/>
            <person name="Paape T."/>
            <person name="Ng C.H."/>
            <person name="Ang C.C."/>
            <person name="Tnah L.H."/>
            <person name="Lee C.T."/>
            <person name="Nishiyama T."/>
            <person name="Sese J."/>
            <person name="O'Brien M.J."/>
            <person name="Copetti D."/>
            <person name="Mohd Noor M.I."/>
            <person name="Ong R.C."/>
            <person name="Putra M."/>
            <person name="Sireger I.Z."/>
            <person name="Indrioko S."/>
            <person name="Kosugi Y."/>
            <person name="Izuno A."/>
            <person name="Isagi Y."/>
            <person name="Lee S.L."/>
            <person name="Shimizu K.K."/>
        </authorList>
    </citation>
    <scope>NUCLEOTIDE SEQUENCE [LARGE SCALE GENOMIC DNA]</scope>
    <source>
        <strain evidence="2">214</strain>
    </source>
</reference>
<proteinExistence type="predicted"/>
<feature type="chain" id="PRO_5043405768" evidence="1">
    <location>
        <begin position="30"/>
        <end position="86"/>
    </location>
</feature>
<gene>
    <name evidence="2" type="ORF">SLEP1_g41880</name>
</gene>
<keyword evidence="3" id="KW-1185">Reference proteome</keyword>